<dbReference type="Gene3D" id="1.10.260.40">
    <property type="entry name" value="lambda repressor-like DNA-binding domains"/>
    <property type="match status" value="1"/>
</dbReference>
<dbReference type="SUPFAM" id="SSF53822">
    <property type="entry name" value="Periplasmic binding protein-like I"/>
    <property type="match status" value="1"/>
</dbReference>
<dbReference type="PRINTS" id="PR00036">
    <property type="entry name" value="HTHLACI"/>
</dbReference>
<dbReference type="PANTHER" id="PTHR30146">
    <property type="entry name" value="LACI-RELATED TRANSCRIPTIONAL REPRESSOR"/>
    <property type="match status" value="1"/>
</dbReference>
<keyword evidence="7" id="KW-1185">Reference proteome</keyword>
<proteinExistence type="predicted"/>
<dbReference type="PROSITE" id="PS00356">
    <property type="entry name" value="HTH_LACI_1"/>
    <property type="match status" value="1"/>
</dbReference>
<dbReference type="InterPro" id="IPR028082">
    <property type="entry name" value="Peripla_BP_I"/>
</dbReference>
<dbReference type="InterPro" id="IPR000843">
    <property type="entry name" value="HTH_LacI"/>
</dbReference>
<evidence type="ECO:0000256" key="3">
    <source>
        <dbReference type="ARBA" id="ARBA00023125"/>
    </source>
</evidence>
<organism evidence="6 7">
    <name type="scientific">Ruminococcus gauvreauii</name>
    <dbReference type="NCBI Taxonomy" id="438033"/>
    <lineage>
        <taxon>Bacteria</taxon>
        <taxon>Bacillati</taxon>
        <taxon>Bacillota</taxon>
        <taxon>Clostridia</taxon>
        <taxon>Eubacteriales</taxon>
        <taxon>Oscillospiraceae</taxon>
        <taxon>Ruminococcus</taxon>
    </lineage>
</organism>
<name>A0ABY5VMB9_9FIRM</name>
<keyword evidence="4" id="KW-0804">Transcription</keyword>
<evidence type="ECO:0000259" key="5">
    <source>
        <dbReference type="PROSITE" id="PS50932"/>
    </source>
</evidence>
<sequence>MISIRDVAKMAGVSPSTVSRVMNGTANVDDEKKQRVLKVIEETGFRPNETARTLYKKSARIIGVILPNIQNPFFNEMARAIEEESYRRGYRLMLCNSNNDLEKEKTNMDLLSRMNADGIILLTNQEGIRESVEQCRVPVVVLDREVKAKNQIAYVQSDHYQGGRLAMEHLVKCGCRHIVNMRGDQALSSARKRFEGYLAMCSRYDVAPRFVDCKYSFQEGIRMTEELLERYPGVDGIIAGNDMVAVSVYKVLRKKGYRVPDDIQIIGYDNINLSELMTPELTTIAQPISLMGETSARVLIDHIEGKKTDIRYHFEVELIERETTLRKREEV</sequence>
<reference evidence="6" key="1">
    <citation type="journal article" date="2022" name="Cell">
        <title>Design, construction, and in vivo augmentation of a complex gut microbiome.</title>
        <authorList>
            <person name="Cheng A.G."/>
            <person name="Ho P.Y."/>
            <person name="Aranda-Diaz A."/>
            <person name="Jain S."/>
            <person name="Yu F.B."/>
            <person name="Meng X."/>
            <person name="Wang M."/>
            <person name="Iakiviak M."/>
            <person name="Nagashima K."/>
            <person name="Zhao A."/>
            <person name="Murugkar P."/>
            <person name="Patil A."/>
            <person name="Atabakhsh K."/>
            <person name="Weakley A."/>
            <person name="Yan J."/>
            <person name="Brumbaugh A.R."/>
            <person name="Higginbottom S."/>
            <person name="Dimas A."/>
            <person name="Shiver A.L."/>
            <person name="Deutschbauer A."/>
            <person name="Neff N."/>
            <person name="Sonnenburg J.L."/>
            <person name="Huang K.C."/>
            <person name="Fischbach M.A."/>
        </authorList>
    </citation>
    <scope>NUCLEOTIDE SEQUENCE</scope>
    <source>
        <strain evidence="6">DSM 19829</strain>
    </source>
</reference>
<evidence type="ECO:0000313" key="7">
    <source>
        <dbReference type="Proteomes" id="UP001060164"/>
    </source>
</evidence>
<gene>
    <name evidence="6" type="ORF">NQ502_08745</name>
</gene>
<keyword evidence="1" id="KW-0678">Repressor</keyword>
<dbReference type="Pfam" id="PF00356">
    <property type="entry name" value="LacI"/>
    <property type="match status" value="1"/>
</dbReference>
<accession>A0ABY5VMB9</accession>
<dbReference type="CDD" id="cd06291">
    <property type="entry name" value="PBP1_Qymf-like"/>
    <property type="match status" value="1"/>
</dbReference>
<evidence type="ECO:0000256" key="2">
    <source>
        <dbReference type="ARBA" id="ARBA00023015"/>
    </source>
</evidence>
<evidence type="ECO:0000256" key="4">
    <source>
        <dbReference type="ARBA" id="ARBA00023163"/>
    </source>
</evidence>
<dbReference type="CDD" id="cd01392">
    <property type="entry name" value="HTH_LacI"/>
    <property type="match status" value="1"/>
</dbReference>
<dbReference type="RefSeq" id="WP_028528302.1">
    <property type="nucleotide sequence ID" value="NZ_CABLBR010000009.1"/>
</dbReference>
<dbReference type="Proteomes" id="UP001060164">
    <property type="component" value="Chromosome"/>
</dbReference>
<keyword evidence="2" id="KW-0805">Transcription regulation</keyword>
<dbReference type="PROSITE" id="PS50932">
    <property type="entry name" value="HTH_LACI_2"/>
    <property type="match status" value="1"/>
</dbReference>
<dbReference type="InterPro" id="IPR001761">
    <property type="entry name" value="Peripla_BP/Lac1_sug-bd_dom"/>
</dbReference>
<evidence type="ECO:0000256" key="1">
    <source>
        <dbReference type="ARBA" id="ARBA00022491"/>
    </source>
</evidence>
<keyword evidence="3" id="KW-0238">DNA-binding</keyword>
<protein>
    <submittedName>
        <fullName evidence="6">LacI family transcriptional regulator</fullName>
    </submittedName>
</protein>
<dbReference type="EMBL" id="CP102290">
    <property type="protein sequence ID" value="UWP61101.1"/>
    <property type="molecule type" value="Genomic_DNA"/>
</dbReference>
<evidence type="ECO:0000313" key="6">
    <source>
        <dbReference type="EMBL" id="UWP61101.1"/>
    </source>
</evidence>
<dbReference type="InterPro" id="IPR010982">
    <property type="entry name" value="Lambda_DNA-bd_dom_sf"/>
</dbReference>
<dbReference type="PANTHER" id="PTHR30146:SF95">
    <property type="entry name" value="RIBOSE OPERON REPRESSOR"/>
    <property type="match status" value="1"/>
</dbReference>
<dbReference type="SUPFAM" id="SSF47413">
    <property type="entry name" value="lambda repressor-like DNA-binding domains"/>
    <property type="match status" value="1"/>
</dbReference>
<dbReference type="Gene3D" id="3.40.50.2300">
    <property type="match status" value="2"/>
</dbReference>
<feature type="domain" description="HTH lacI-type" evidence="5">
    <location>
        <begin position="2"/>
        <end position="56"/>
    </location>
</feature>
<dbReference type="SMART" id="SM00354">
    <property type="entry name" value="HTH_LACI"/>
    <property type="match status" value="1"/>
</dbReference>
<dbReference type="Pfam" id="PF00532">
    <property type="entry name" value="Peripla_BP_1"/>
    <property type="match status" value="1"/>
</dbReference>